<evidence type="ECO:0000313" key="2">
    <source>
        <dbReference type="EMBL" id="KIH62450.1"/>
    </source>
</evidence>
<feature type="region of interest" description="Disordered" evidence="1">
    <location>
        <begin position="80"/>
        <end position="107"/>
    </location>
</feature>
<sequence>MKGVFGGEGSFVERVKNATGNGFGKILDRAGLRKIQEKISSMKGKIMKTLELSPEMLQSLKERLKKLRFIKVDKIKEEGDSNGCKQTKLLKKSKKNPKKEIAPNGKH</sequence>
<protein>
    <submittedName>
        <fullName evidence="2">Uncharacterized protein</fullName>
    </submittedName>
</protein>
<gene>
    <name evidence="2" type="ORF">ANCDUO_07265</name>
</gene>
<evidence type="ECO:0000313" key="3">
    <source>
        <dbReference type="Proteomes" id="UP000054047"/>
    </source>
</evidence>
<reference evidence="2 3" key="1">
    <citation type="submission" date="2013-12" db="EMBL/GenBank/DDBJ databases">
        <title>Draft genome of the parsitic nematode Ancylostoma duodenale.</title>
        <authorList>
            <person name="Mitreva M."/>
        </authorList>
    </citation>
    <scope>NUCLEOTIDE SEQUENCE [LARGE SCALE GENOMIC DNA]</scope>
    <source>
        <strain evidence="2 3">Zhejiang</strain>
    </source>
</reference>
<dbReference type="AlphaFoldDB" id="A0A0C2GMI7"/>
<accession>A0A0C2GMI7</accession>
<evidence type="ECO:0000256" key="1">
    <source>
        <dbReference type="SAM" id="MobiDB-lite"/>
    </source>
</evidence>
<proteinExistence type="predicted"/>
<feature type="compositionally biased region" description="Basic residues" evidence="1">
    <location>
        <begin position="88"/>
        <end position="97"/>
    </location>
</feature>
<dbReference type="OrthoDB" id="5858430at2759"/>
<keyword evidence="3" id="KW-1185">Reference proteome</keyword>
<dbReference type="EMBL" id="KN729297">
    <property type="protein sequence ID" value="KIH62450.1"/>
    <property type="molecule type" value="Genomic_DNA"/>
</dbReference>
<name>A0A0C2GMI7_9BILA</name>
<organism evidence="2 3">
    <name type="scientific">Ancylostoma duodenale</name>
    <dbReference type="NCBI Taxonomy" id="51022"/>
    <lineage>
        <taxon>Eukaryota</taxon>
        <taxon>Metazoa</taxon>
        <taxon>Ecdysozoa</taxon>
        <taxon>Nematoda</taxon>
        <taxon>Chromadorea</taxon>
        <taxon>Rhabditida</taxon>
        <taxon>Rhabditina</taxon>
        <taxon>Rhabditomorpha</taxon>
        <taxon>Strongyloidea</taxon>
        <taxon>Ancylostomatidae</taxon>
        <taxon>Ancylostomatinae</taxon>
        <taxon>Ancylostoma</taxon>
    </lineage>
</organism>
<dbReference type="Proteomes" id="UP000054047">
    <property type="component" value="Unassembled WGS sequence"/>
</dbReference>